<dbReference type="Proteomes" id="UP001515500">
    <property type="component" value="Chromosome 7"/>
</dbReference>
<proteinExistence type="predicted"/>
<name>A0AB40BPR5_DIOCR</name>
<dbReference type="GeneID" id="120265552"/>
<evidence type="ECO:0000256" key="1">
    <source>
        <dbReference type="SAM" id="MobiDB-lite"/>
    </source>
</evidence>
<accession>A0AB40BPR5</accession>
<organism evidence="2 3">
    <name type="scientific">Dioscorea cayennensis subsp. rotundata</name>
    <name type="common">White Guinea yam</name>
    <name type="synonym">Dioscorea rotundata</name>
    <dbReference type="NCBI Taxonomy" id="55577"/>
    <lineage>
        <taxon>Eukaryota</taxon>
        <taxon>Viridiplantae</taxon>
        <taxon>Streptophyta</taxon>
        <taxon>Embryophyta</taxon>
        <taxon>Tracheophyta</taxon>
        <taxon>Spermatophyta</taxon>
        <taxon>Magnoliopsida</taxon>
        <taxon>Liliopsida</taxon>
        <taxon>Dioscoreales</taxon>
        <taxon>Dioscoreaceae</taxon>
        <taxon>Dioscorea</taxon>
    </lineage>
</organism>
<dbReference type="PANTHER" id="PTHR37250">
    <property type="entry name" value="OS05G0496000 PROTEIN"/>
    <property type="match status" value="1"/>
</dbReference>
<protein>
    <submittedName>
        <fullName evidence="3">Uncharacterized protein LOC120265552</fullName>
    </submittedName>
</protein>
<gene>
    <name evidence="3" type="primary">LOC120265552</name>
</gene>
<evidence type="ECO:0000313" key="3">
    <source>
        <dbReference type="RefSeq" id="XP_039129428.1"/>
    </source>
</evidence>
<sequence>TNVNTKNSVTGEVNMEAVIKTDDVVRAGGFGATDDIGSLLPVAVDSTDFGASLRDARDFEEPQGETLRPDLGWTEPNA</sequence>
<evidence type="ECO:0000313" key="2">
    <source>
        <dbReference type="Proteomes" id="UP001515500"/>
    </source>
</evidence>
<dbReference type="AlphaFoldDB" id="A0AB40BPR5"/>
<dbReference type="RefSeq" id="XP_039129428.1">
    <property type="nucleotide sequence ID" value="XM_039273494.1"/>
</dbReference>
<dbReference type="PANTHER" id="PTHR37250:SF1">
    <property type="entry name" value="OS05G0496000 PROTEIN"/>
    <property type="match status" value="1"/>
</dbReference>
<feature type="region of interest" description="Disordered" evidence="1">
    <location>
        <begin position="58"/>
        <end position="78"/>
    </location>
</feature>
<reference evidence="3" key="1">
    <citation type="submission" date="2025-08" db="UniProtKB">
        <authorList>
            <consortium name="RefSeq"/>
        </authorList>
    </citation>
    <scope>IDENTIFICATION</scope>
</reference>
<feature type="non-terminal residue" evidence="3">
    <location>
        <position position="1"/>
    </location>
</feature>
<keyword evidence="2" id="KW-1185">Reference proteome</keyword>